<name>V6DF99_9BACT</name>
<dbReference type="Proteomes" id="UP000018769">
    <property type="component" value="Chromosome I"/>
</dbReference>
<dbReference type="EMBL" id="HG793133">
    <property type="protein sequence ID" value="CDK30250.1"/>
    <property type="molecule type" value="Genomic_DNA"/>
</dbReference>
<keyword evidence="2" id="KW-1185">Reference proteome</keyword>
<dbReference type="AlphaFoldDB" id="V6DF99"/>
<protein>
    <submittedName>
        <fullName evidence="1">Uncharacterized protein</fullName>
    </submittedName>
</protein>
<evidence type="ECO:0000313" key="1">
    <source>
        <dbReference type="EMBL" id="CDK30250.1"/>
    </source>
</evidence>
<sequence length="136" mass="15893">MKFKLRKLISFSLILSVIAIFYSFSDNFLSTPSRRRSIGQIKQEIAETLGIILNQNSKMIESIAHNQQEIYRAIIQLANNEKNSPLVKASKRELEESLNKLKIIKDDNDKHMSKIVEFFKMARTNFIEKDKNKERC</sequence>
<dbReference type="HOGENOM" id="CLU_1871594_0_0_7"/>
<gene>
    <name evidence="1" type="ORF">BABL1_gene_944</name>
</gene>
<dbReference type="STRING" id="673862.BABL1_gene_944"/>
<accession>V6DF99</accession>
<dbReference type="KEGG" id="dpb:BABL1_gene_944"/>
<reference evidence="1 2" key="1">
    <citation type="journal article" date="2015" name="Biol. Direct">
        <title>Babela massiliensis, a representative of a widespread bacterial phylum with unusual adaptations to parasitism in amoebae.</title>
        <authorList>
            <person name="Pagnier I."/>
            <person name="Yutin N."/>
            <person name="Croce O."/>
            <person name="Makarova K.S."/>
            <person name="Wolf Y.I."/>
            <person name="Benamar S."/>
            <person name="Raoult D."/>
            <person name="Koonin E.V."/>
            <person name="La Scola B."/>
        </authorList>
    </citation>
    <scope>NUCLEOTIDE SEQUENCE [LARGE SCALE GENOMIC DNA]</scope>
    <source>
        <strain evidence="2">BABL1</strain>
    </source>
</reference>
<proteinExistence type="predicted"/>
<dbReference type="RefSeq" id="WP_023791141.1">
    <property type="nucleotide sequence ID" value="NC_023003.1"/>
</dbReference>
<organism evidence="1 2">
    <name type="scientific">Candidatus Babela massiliensis</name>
    <dbReference type="NCBI Taxonomy" id="673862"/>
    <lineage>
        <taxon>Bacteria</taxon>
        <taxon>Candidatus Babelota</taxon>
        <taxon>Candidatus Babeliae</taxon>
        <taxon>Candidatus Babeliales</taxon>
        <taxon>Candidatus Babeliaceae</taxon>
        <taxon>Candidatus Babela</taxon>
    </lineage>
</organism>
<evidence type="ECO:0000313" key="2">
    <source>
        <dbReference type="Proteomes" id="UP000018769"/>
    </source>
</evidence>